<protein>
    <submittedName>
        <fullName evidence="2">PNPLA domain-containing protein</fullName>
    </submittedName>
</protein>
<keyword evidence="1" id="KW-1185">Reference proteome</keyword>
<reference evidence="2" key="1">
    <citation type="submission" date="2023-03" db="UniProtKB">
        <authorList>
            <consortium name="WormBaseParasite"/>
        </authorList>
    </citation>
    <scope>IDENTIFICATION</scope>
</reference>
<evidence type="ECO:0000313" key="2">
    <source>
        <dbReference type="WBParaSite" id="ALUE_0001897801-mRNA-1"/>
    </source>
</evidence>
<name>A0A9J2Q9P1_ASCLU</name>
<evidence type="ECO:0000313" key="1">
    <source>
        <dbReference type="Proteomes" id="UP000036681"/>
    </source>
</evidence>
<dbReference type="WBParaSite" id="ALUE_0001897801-mRNA-1">
    <property type="protein sequence ID" value="ALUE_0001897801-mRNA-1"/>
    <property type="gene ID" value="ALUE_0001897801"/>
</dbReference>
<organism evidence="1 2">
    <name type="scientific">Ascaris lumbricoides</name>
    <name type="common">Giant roundworm</name>
    <dbReference type="NCBI Taxonomy" id="6252"/>
    <lineage>
        <taxon>Eukaryota</taxon>
        <taxon>Metazoa</taxon>
        <taxon>Ecdysozoa</taxon>
        <taxon>Nematoda</taxon>
        <taxon>Chromadorea</taxon>
        <taxon>Rhabditida</taxon>
        <taxon>Spirurina</taxon>
        <taxon>Ascaridomorpha</taxon>
        <taxon>Ascaridoidea</taxon>
        <taxon>Ascarididae</taxon>
        <taxon>Ascaris</taxon>
    </lineage>
</organism>
<dbReference type="Proteomes" id="UP000036681">
    <property type="component" value="Unplaced"/>
</dbReference>
<sequence length="775" mass="85629">MSSLLEYNIRPFCINIDEFYGFSFTNKTIKLRYFDKIMSNTEMQSIERQILVDMFYFCCSRKANCFAFSGSVSENEIIHKLANKMLPYTNMANGFNTRNERKFCIADDGTEMGSVSENEIIHKLANKMLPYINMANGFNTRNKRKFCIGDDGTEMVHLPGVDVCIFVADSSTQVKIYNGPMMFNHIDMISQISGDEQSSLAALALNGRLCLSAKPIDNNYGAHLKDGECLHDSTGSRYLLFCCCYSNPHLCSYAIDVYARYYSSGNSNKWIKSMKSRRVRDIRTEDGKLVAAHSWTYRDFLYSSPNGMEAGTLAPTYDNMPLWHCALGTRHIMVDGGMTGANRPENVNRIELPERNTTDSPLCVNEIHAIDDDGSAMIISDIFDPLVPWKWLRYVEPHISFGENQSFFHRIAYMCASTPTKPCNGLYNLMYNLLPRIMTHFARWDVQTYGEVQTNVERLSRPLSLCETLVGEMKCATAMGCFLYRSFDGRKPLMGCIEDISTIHEAKPELRAVLDCRSMLWSNHMNICNAIVDATRSNGAAGSPYEPVAWNNYPIYLRPGSSQLASNIQLNGNTVTQSAQSQNIAQPTPSVNGADSSVAMNTACVRICMPSCTPQCIHQQPIASGVNEMPSSVVSESLAPVIPQGFAPVVYPEPVSAMPPQSVVGDDATIIADEYKPAISPQFESILPLGTDSTTSSQDVQRLSQFLGVAPQASECASACAPTCSVPCIRQNIGSSESIKSPINATSPPTYVPIAGPVLPAIQQPTKDCAADCKP</sequence>
<proteinExistence type="predicted"/>
<dbReference type="AlphaFoldDB" id="A0A9J2Q9P1"/>
<accession>A0A9J2Q9P1</accession>